<protein>
    <submittedName>
        <fullName evidence="3">Glycosyltransferase family 4 protein</fullName>
        <ecNumber evidence="3">2.4.-.-</ecNumber>
    </submittedName>
</protein>
<evidence type="ECO:0000313" key="4">
    <source>
        <dbReference type="Proteomes" id="UP001310248"/>
    </source>
</evidence>
<dbReference type="EMBL" id="JAYDYW010000012">
    <property type="protein sequence ID" value="MEE1675259.1"/>
    <property type="molecule type" value="Genomic_DNA"/>
</dbReference>
<dbReference type="InterPro" id="IPR001296">
    <property type="entry name" value="Glyco_trans_1"/>
</dbReference>
<dbReference type="InterPro" id="IPR028098">
    <property type="entry name" value="Glyco_trans_4-like_N"/>
</dbReference>
<dbReference type="Proteomes" id="UP001310248">
    <property type="component" value="Unassembled WGS sequence"/>
</dbReference>
<dbReference type="PANTHER" id="PTHR12526">
    <property type="entry name" value="GLYCOSYLTRANSFERASE"/>
    <property type="match status" value="1"/>
</dbReference>
<keyword evidence="3" id="KW-0328">Glycosyltransferase</keyword>
<dbReference type="Gene3D" id="3.40.50.2000">
    <property type="entry name" value="Glycogen Phosphorylase B"/>
    <property type="match status" value="2"/>
</dbReference>
<keyword evidence="3" id="KW-0808">Transferase</keyword>
<dbReference type="SUPFAM" id="SSF53756">
    <property type="entry name" value="UDP-Glycosyltransferase/glycogen phosphorylase"/>
    <property type="match status" value="1"/>
</dbReference>
<dbReference type="EC" id="2.4.-.-" evidence="3"/>
<dbReference type="Pfam" id="PF13439">
    <property type="entry name" value="Glyco_transf_4"/>
    <property type="match status" value="1"/>
</dbReference>
<name>A0ABU7G8A0_9ALTE</name>
<evidence type="ECO:0000259" key="2">
    <source>
        <dbReference type="Pfam" id="PF13439"/>
    </source>
</evidence>
<dbReference type="RefSeq" id="WP_329776203.1">
    <property type="nucleotide sequence ID" value="NZ_JAYDYW010000012.1"/>
</dbReference>
<evidence type="ECO:0000313" key="3">
    <source>
        <dbReference type="EMBL" id="MEE1675259.1"/>
    </source>
</evidence>
<dbReference type="Pfam" id="PF00534">
    <property type="entry name" value="Glycos_transf_1"/>
    <property type="match status" value="1"/>
</dbReference>
<gene>
    <name evidence="3" type="ORF">SNR37_000584</name>
</gene>
<feature type="domain" description="Glycosyltransferase subfamily 4-like N-terminal" evidence="2">
    <location>
        <begin position="17"/>
        <end position="165"/>
    </location>
</feature>
<reference evidence="3 4" key="2">
    <citation type="submission" date="2023-12" db="EMBL/GenBank/DDBJ databases">
        <authorList>
            <consortium name="Cladostephus spongiosus"/>
            <person name="Lorente B."/>
            <person name="Cabral C."/>
            <person name="Frias J."/>
            <person name="Faria J."/>
            <person name="Toubarro D."/>
        </authorList>
    </citation>
    <scope>NUCLEOTIDE SEQUENCE [LARGE SCALE GENOMIC DNA]</scope>
    <source>
        <strain evidence="3 4">ZMCS4</strain>
    </source>
</reference>
<dbReference type="CDD" id="cd03801">
    <property type="entry name" value="GT4_PimA-like"/>
    <property type="match status" value="1"/>
</dbReference>
<feature type="domain" description="Glycosyl transferase family 1" evidence="1">
    <location>
        <begin position="175"/>
        <end position="340"/>
    </location>
</feature>
<dbReference type="GO" id="GO:0016757">
    <property type="term" value="F:glycosyltransferase activity"/>
    <property type="evidence" value="ECO:0007669"/>
    <property type="project" value="UniProtKB-KW"/>
</dbReference>
<proteinExistence type="predicted"/>
<organism evidence="3 4">
    <name type="scientific">Agarivorans aestuarii</name>
    <dbReference type="NCBI Taxonomy" id="1563703"/>
    <lineage>
        <taxon>Bacteria</taxon>
        <taxon>Pseudomonadati</taxon>
        <taxon>Pseudomonadota</taxon>
        <taxon>Gammaproteobacteria</taxon>
        <taxon>Alteromonadales</taxon>
        <taxon>Alteromonadaceae</taxon>
        <taxon>Agarivorans</taxon>
    </lineage>
</organism>
<keyword evidence="4" id="KW-1185">Reference proteome</keyword>
<evidence type="ECO:0000259" key="1">
    <source>
        <dbReference type="Pfam" id="PF00534"/>
    </source>
</evidence>
<sequence length="365" mass="41051">MDSSLRVLEVVQSLERGGRTVRFITTVSGLRDNGVFVLPVSFKTPHSSDQQPDQLEVLHTKAFDGPCIFYNLVRLIKKHRINLVHCHCDRSMIWAGLAAKVCNVPTVLTFHRSILRYYQKNRINRILNRLANCFVAVSEQRRQLLMQNLGLSEQRCLANHAGVDTHIEPLQPAQVRKKLNLPEQQTVLFSAGHLGRIKGHQDTLKAFQLLPQKDNCKLYIAGSGSKKETKALLRYRDKLGLQEQVEFLGQISNTAEWMEAADIFVQPSLEEAFGLVFIEAGLRHTPVLATKVGGIPDIVIDGETGFLVPAAKPELLATTMAKLIDSEALRERLGEAAEQRVRSQFDTQHMINNYLGIFNQLLKEA</sequence>
<accession>A0ABU7G8A0</accession>
<comment type="caution">
    <text evidence="3">The sequence shown here is derived from an EMBL/GenBank/DDBJ whole genome shotgun (WGS) entry which is preliminary data.</text>
</comment>
<dbReference type="PANTHER" id="PTHR12526:SF630">
    <property type="entry name" value="GLYCOSYLTRANSFERASE"/>
    <property type="match status" value="1"/>
</dbReference>
<reference evidence="4" key="1">
    <citation type="submission" date="2023-07" db="EMBL/GenBank/DDBJ databases">
        <title>Draft genome sequence of Agarivorans aestuarii strain ZMCS4, a CAZymes producing bacteria isolated from the marine brown algae Clodostephus spongiosus.</title>
        <authorList>
            <person name="Lorente B."/>
            <person name="Cabral C."/>
            <person name="Frias J."/>
            <person name="Faria J."/>
            <person name="Toubarro D."/>
        </authorList>
    </citation>
    <scope>NUCLEOTIDE SEQUENCE [LARGE SCALE GENOMIC DNA]</scope>
    <source>
        <strain evidence="4">ZMCS4</strain>
    </source>
</reference>